<organism evidence="1">
    <name type="scientific">marine metagenome</name>
    <dbReference type="NCBI Taxonomy" id="408172"/>
    <lineage>
        <taxon>unclassified sequences</taxon>
        <taxon>metagenomes</taxon>
        <taxon>ecological metagenomes</taxon>
    </lineage>
</organism>
<evidence type="ECO:0000313" key="1">
    <source>
        <dbReference type="EMBL" id="SVA83200.1"/>
    </source>
</evidence>
<dbReference type="Gene3D" id="1.50.10.10">
    <property type="match status" value="1"/>
</dbReference>
<name>A0A381Z1X5_9ZZZZ</name>
<sequence>MDIQASDGSISWEENKKFDPWDHIESAMALTVAGETEAAMKAFKWMQLNQEKEGGWFSEYKSGHPSKKRMETNFAAYICVGIWHFYLVTKDKGFLEEYYPVLEKAMEFVTSMQTDSGDILWALNEKGSKLDDSLITGCSSIYKSLECFYAIKKQLNKNIGNLEDKMESLKTAIVNKPERFDRGWKSKERYSMDWYYPILCGVITGNAGIKRYQLKEGEFIVEGMGCKCVVEEPWVTIAESSELVMALASLGEINRAQEIFSWLHQWKDPKDNLY</sequence>
<reference evidence="1" key="1">
    <citation type="submission" date="2018-05" db="EMBL/GenBank/DDBJ databases">
        <authorList>
            <person name="Lanie J.A."/>
            <person name="Ng W.-L."/>
            <person name="Kazmierczak K.M."/>
            <person name="Andrzejewski T.M."/>
            <person name="Davidsen T.M."/>
            <person name="Wayne K.J."/>
            <person name="Tettelin H."/>
            <person name="Glass J.I."/>
            <person name="Rusch D."/>
            <person name="Podicherti R."/>
            <person name="Tsui H.-C.T."/>
            <person name="Winkler M.E."/>
        </authorList>
    </citation>
    <scope>NUCLEOTIDE SEQUENCE</scope>
</reference>
<protein>
    <recommendedName>
        <fullName evidence="2">Prenyltransferase</fullName>
    </recommendedName>
</protein>
<dbReference type="GO" id="GO:0005975">
    <property type="term" value="P:carbohydrate metabolic process"/>
    <property type="evidence" value="ECO:0007669"/>
    <property type="project" value="InterPro"/>
</dbReference>
<dbReference type="EMBL" id="UINC01019627">
    <property type="protein sequence ID" value="SVA83200.1"/>
    <property type="molecule type" value="Genomic_DNA"/>
</dbReference>
<dbReference type="AlphaFoldDB" id="A0A381Z1X5"/>
<gene>
    <name evidence="1" type="ORF">METZ01_LOCUS136054</name>
</gene>
<dbReference type="InterPro" id="IPR008928">
    <property type="entry name" value="6-hairpin_glycosidase_sf"/>
</dbReference>
<dbReference type="InterPro" id="IPR012341">
    <property type="entry name" value="6hp_glycosidase-like_sf"/>
</dbReference>
<proteinExistence type="predicted"/>
<dbReference type="SUPFAM" id="SSF48208">
    <property type="entry name" value="Six-hairpin glycosidases"/>
    <property type="match status" value="1"/>
</dbReference>
<feature type="non-terminal residue" evidence="1">
    <location>
        <position position="274"/>
    </location>
</feature>
<accession>A0A381Z1X5</accession>
<evidence type="ECO:0008006" key="2">
    <source>
        <dbReference type="Google" id="ProtNLM"/>
    </source>
</evidence>